<keyword evidence="2" id="KW-1185">Reference proteome</keyword>
<reference evidence="2" key="1">
    <citation type="submission" date="2023-09" db="EMBL/GenBank/DDBJ databases">
        <authorList>
            <person name="Li S."/>
            <person name="Li X."/>
            <person name="Zhang C."/>
            <person name="Zhao Z."/>
        </authorList>
    </citation>
    <scope>NUCLEOTIDE SEQUENCE [LARGE SCALE GENOMIC DNA]</scope>
    <source>
        <strain evidence="2">SQ149</strain>
    </source>
</reference>
<organism evidence="1 2">
    <name type="scientific">Thalassotalea psychrophila</name>
    <dbReference type="NCBI Taxonomy" id="3065647"/>
    <lineage>
        <taxon>Bacteria</taxon>
        <taxon>Pseudomonadati</taxon>
        <taxon>Pseudomonadota</taxon>
        <taxon>Gammaproteobacteria</taxon>
        <taxon>Alteromonadales</taxon>
        <taxon>Colwelliaceae</taxon>
        <taxon>Thalassotalea</taxon>
    </lineage>
</organism>
<proteinExistence type="predicted"/>
<dbReference type="EMBL" id="CP134145">
    <property type="protein sequence ID" value="WNC70583.1"/>
    <property type="molecule type" value="Genomic_DNA"/>
</dbReference>
<gene>
    <name evidence="1" type="ORF">RGQ13_10595</name>
</gene>
<name>A0ABY9TP10_9GAMM</name>
<accession>A0ABY9TP10</accession>
<evidence type="ECO:0000313" key="2">
    <source>
        <dbReference type="Proteomes" id="UP001258994"/>
    </source>
</evidence>
<evidence type="ECO:0008006" key="3">
    <source>
        <dbReference type="Google" id="ProtNLM"/>
    </source>
</evidence>
<dbReference type="RefSeq" id="WP_348389722.1">
    <property type="nucleotide sequence ID" value="NZ_CP134145.1"/>
</dbReference>
<evidence type="ECO:0000313" key="1">
    <source>
        <dbReference type="EMBL" id="WNC70583.1"/>
    </source>
</evidence>
<sequence>MQKIKFIFILIFFTNLFSCYGGGSDGGGGSCVAPLEIGIGELAVWEIEKLDEKIASISLSSLDGKSIEVIHHDYTDNVVIATNLKLTSSGGCSHYSGTDNLDVYSKWLVEGTSERFLLEAENESASQEEAASVIDNYSCELITSDNYWSDAVEVCSGTVQINGSEMESIRTRMPSNKDAPPRRILLYELINKNIPELEIELIDWKA</sequence>
<protein>
    <recommendedName>
        <fullName evidence="3">Ig-like domain-containing protein</fullName>
    </recommendedName>
</protein>
<dbReference type="Proteomes" id="UP001258994">
    <property type="component" value="Chromosome"/>
</dbReference>